<reference evidence="1" key="1">
    <citation type="journal article" date="2020" name="Stud. Mycol.">
        <title>101 Dothideomycetes genomes: a test case for predicting lifestyles and emergence of pathogens.</title>
        <authorList>
            <person name="Haridas S."/>
            <person name="Albert R."/>
            <person name="Binder M."/>
            <person name="Bloem J."/>
            <person name="Labutti K."/>
            <person name="Salamov A."/>
            <person name="Andreopoulos B."/>
            <person name="Baker S."/>
            <person name="Barry K."/>
            <person name="Bills G."/>
            <person name="Bluhm B."/>
            <person name="Cannon C."/>
            <person name="Castanera R."/>
            <person name="Culley D."/>
            <person name="Daum C."/>
            <person name="Ezra D."/>
            <person name="Gonzalez J."/>
            <person name="Henrissat B."/>
            <person name="Kuo A."/>
            <person name="Liang C."/>
            <person name="Lipzen A."/>
            <person name="Lutzoni F."/>
            <person name="Magnuson J."/>
            <person name="Mondo S."/>
            <person name="Nolan M."/>
            <person name="Ohm R."/>
            <person name="Pangilinan J."/>
            <person name="Park H.-J."/>
            <person name="Ramirez L."/>
            <person name="Alfaro M."/>
            <person name="Sun H."/>
            <person name="Tritt A."/>
            <person name="Yoshinaga Y."/>
            <person name="Zwiers L.-H."/>
            <person name="Turgeon B."/>
            <person name="Goodwin S."/>
            <person name="Spatafora J."/>
            <person name="Crous P."/>
            <person name="Grigoriev I."/>
        </authorList>
    </citation>
    <scope>NUCLEOTIDE SEQUENCE</scope>
    <source>
        <strain evidence="1">CBS 121410</strain>
    </source>
</reference>
<keyword evidence="2" id="KW-1185">Reference proteome</keyword>
<dbReference type="Pfam" id="PF19271">
    <property type="entry name" value="Nis1"/>
    <property type="match status" value="1"/>
</dbReference>
<name>A0A6A5YDC5_9PEZI</name>
<organism evidence="1 2">
    <name type="scientific">Saccharata proteae CBS 121410</name>
    <dbReference type="NCBI Taxonomy" id="1314787"/>
    <lineage>
        <taxon>Eukaryota</taxon>
        <taxon>Fungi</taxon>
        <taxon>Dikarya</taxon>
        <taxon>Ascomycota</taxon>
        <taxon>Pezizomycotina</taxon>
        <taxon>Dothideomycetes</taxon>
        <taxon>Dothideomycetes incertae sedis</taxon>
        <taxon>Botryosphaeriales</taxon>
        <taxon>Saccharataceae</taxon>
        <taxon>Saccharata</taxon>
    </lineage>
</organism>
<dbReference type="OrthoDB" id="3913322at2759"/>
<dbReference type="EMBL" id="ML978714">
    <property type="protein sequence ID" value="KAF2089699.1"/>
    <property type="molecule type" value="Genomic_DNA"/>
</dbReference>
<feature type="non-terminal residue" evidence="1">
    <location>
        <position position="124"/>
    </location>
</feature>
<dbReference type="Proteomes" id="UP000799776">
    <property type="component" value="Unassembled WGS sequence"/>
</dbReference>
<protein>
    <submittedName>
        <fullName evidence="1">Uncharacterized protein</fullName>
    </submittedName>
</protein>
<accession>A0A6A5YDC5</accession>
<evidence type="ECO:0000313" key="1">
    <source>
        <dbReference type="EMBL" id="KAF2089699.1"/>
    </source>
</evidence>
<gene>
    <name evidence="1" type="ORF">K490DRAFT_21974</name>
</gene>
<feature type="non-terminal residue" evidence="1">
    <location>
        <position position="1"/>
    </location>
</feature>
<dbReference type="InterPro" id="IPR045469">
    <property type="entry name" value="Nis1"/>
</dbReference>
<proteinExistence type="predicted"/>
<dbReference type="AlphaFoldDB" id="A0A6A5YDC5"/>
<sequence length="124" mass="12950">LAPLTTARIIGITVPAQVGAGDTFDAIIRTENYIQTVEDVSIVFGIAPSEYAYPGELGTELLTQKTLGPELSNTVSNITAKITLPASTPQGSSILAAALYSLYGARYGPTITNYNVTVVVANTT</sequence>
<evidence type="ECO:0000313" key="2">
    <source>
        <dbReference type="Proteomes" id="UP000799776"/>
    </source>
</evidence>